<dbReference type="Gene3D" id="1.20.120.450">
    <property type="entry name" value="dinb family like domain"/>
    <property type="match status" value="1"/>
</dbReference>
<dbReference type="Pfam" id="PF11716">
    <property type="entry name" value="MDMPI_N"/>
    <property type="match status" value="1"/>
</dbReference>
<dbReference type="GO" id="GO:0005886">
    <property type="term" value="C:plasma membrane"/>
    <property type="evidence" value="ECO:0007669"/>
    <property type="project" value="TreeGrafter"/>
</dbReference>
<feature type="domain" description="Mycothiol-dependent maleylpyruvate isomerase metal-binding" evidence="3">
    <location>
        <begin position="11"/>
        <end position="144"/>
    </location>
</feature>
<dbReference type="GO" id="GO:0046872">
    <property type="term" value="F:metal ion binding"/>
    <property type="evidence" value="ECO:0007669"/>
    <property type="project" value="InterPro"/>
</dbReference>
<keyword evidence="4" id="KW-0413">Isomerase</keyword>
<keyword evidence="5" id="KW-1185">Reference proteome</keyword>
<evidence type="ECO:0000313" key="5">
    <source>
        <dbReference type="Proteomes" id="UP000305778"/>
    </source>
</evidence>
<reference evidence="4 5" key="1">
    <citation type="submission" date="2019-04" db="EMBL/GenBank/DDBJ databases">
        <title>Streptomyces oryziradicis sp. nov., a novel actinomycete isolated from rhizosphere soil of rice (Oryza sativa L.).</title>
        <authorList>
            <person name="Li C."/>
        </authorList>
    </citation>
    <scope>NUCLEOTIDE SEQUENCE [LARGE SCALE GENOMIC DNA]</scope>
    <source>
        <strain evidence="4 5">NEAU-C40</strain>
    </source>
</reference>
<gene>
    <name evidence="4" type="ORF">FCI23_40955</name>
</gene>
<feature type="region of interest" description="Disordered" evidence="1">
    <location>
        <begin position="198"/>
        <end position="226"/>
    </location>
</feature>
<feature type="compositionally biased region" description="Low complexity" evidence="1">
    <location>
        <begin position="208"/>
        <end position="226"/>
    </location>
</feature>
<dbReference type="RefSeq" id="WP_136729203.1">
    <property type="nucleotide sequence ID" value="NZ_SUMC01000074.1"/>
</dbReference>
<name>A0A4U0RZP1_9ACTN</name>
<dbReference type="Pfam" id="PF07398">
    <property type="entry name" value="MDMPI_C"/>
    <property type="match status" value="1"/>
</dbReference>
<dbReference type="OrthoDB" id="3671213at2"/>
<dbReference type="NCBIfam" id="TIGR03083">
    <property type="entry name" value="maleylpyruvate isomerase family mycothiol-dependent enzyme"/>
    <property type="match status" value="1"/>
</dbReference>
<sequence>MEKTLEFPVLLRLIDERSTAFRAAVASAPSLDVQVPACPEWTLFDLVQHLGKGRRRWAATVAAGPAAAPPAETASEGAPAAPREREALLAWLAASTQELLDALREAGPDRGCWTWWGTSQSPQTCGAVARHQLQEVAVHTYDAQVTVGVPQPLPDEVALDGVEEFLSTCCATPSAWPHKPTAFDFHATEGHSWRLTVDGDGARSTRLPAPGTTPATAADEGPDAAGATVRGTASELVLFMYDRIPADSLQIDGDAGLIDLLRAWEPEE</sequence>
<dbReference type="SUPFAM" id="SSF109854">
    <property type="entry name" value="DinB/YfiT-like putative metalloenzymes"/>
    <property type="match status" value="1"/>
</dbReference>
<dbReference type="PANTHER" id="PTHR40758">
    <property type="entry name" value="CONSERVED PROTEIN"/>
    <property type="match status" value="1"/>
</dbReference>
<feature type="domain" description="MDMPI C-terminal" evidence="2">
    <location>
        <begin position="156"/>
        <end position="259"/>
    </location>
</feature>
<evidence type="ECO:0000259" key="2">
    <source>
        <dbReference type="Pfam" id="PF07398"/>
    </source>
</evidence>
<proteinExistence type="predicted"/>
<organism evidence="4 5">
    <name type="scientific">Actinacidiphila oryziradicis</name>
    <dbReference type="NCBI Taxonomy" id="2571141"/>
    <lineage>
        <taxon>Bacteria</taxon>
        <taxon>Bacillati</taxon>
        <taxon>Actinomycetota</taxon>
        <taxon>Actinomycetes</taxon>
        <taxon>Kitasatosporales</taxon>
        <taxon>Streptomycetaceae</taxon>
        <taxon>Actinacidiphila</taxon>
    </lineage>
</organism>
<dbReference type="Proteomes" id="UP000305778">
    <property type="component" value="Unassembled WGS sequence"/>
</dbReference>
<evidence type="ECO:0000259" key="3">
    <source>
        <dbReference type="Pfam" id="PF11716"/>
    </source>
</evidence>
<dbReference type="AlphaFoldDB" id="A0A4U0RZP1"/>
<dbReference type="InterPro" id="IPR034660">
    <property type="entry name" value="DinB/YfiT-like"/>
</dbReference>
<accession>A0A4U0RZP1</accession>
<dbReference type="InterPro" id="IPR024344">
    <property type="entry name" value="MDMPI_metal-binding"/>
</dbReference>
<comment type="caution">
    <text evidence="4">The sequence shown here is derived from an EMBL/GenBank/DDBJ whole genome shotgun (WGS) entry which is preliminary data.</text>
</comment>
<keyword evidence="4" id="KW-0670">Pyruvate</keyword>
<protein>
    <submittedName>
        <fullName evidence="4">Maleylpyruvate isomerase family mycothiol-dependent enzyme</fullName>
    </submittedName>
</protein>
<dbReference type="InterPro" id="IPR017517">
    <property type="entry name" value="Maleyloyr_isom"/>
</dbReference>
<dbReference type="EMBL" id="SUMC01000074">
    <property type="protein sequence ID" value="TKA01228.1"/>
    <property type="molecule type" value="Genomic_DNA"/>
</dbReference>
<evidence type="ECO:0000313" key="4">
    <source>
        <dbReference type="EMBL" id="TKA01228.1"/>
    </source>
</evidence>
<dbReference type="PANTHER" id="PTHR40758:SF1">
    <property type="entry name" value="CONSERVED PROTEIN"/>
    <property type="match status" value="1"/>
</dbReference>
<dbReference type="GO" id="GO:0016853">
    <property type="term" value="F:isomerase activity"/>
    <property type="evidence" value="ECO:0007669"/>
    <property type="project" value="UniProtKB-KW"/>
</dbReference>
<evidence type="ECO:0000256" key="1">
    <source>
        <dbReference type="SAM" id="MobiDB-lite"/>
    </source>
</evidence>
<dbReference type="InterPro" id="IPR010872">
    <property type="entry name" value="MDMPI_C-term_domain"/>
</dbReference>